<comment type="caution">
    <text evidence="1">The sequence shown here is derived from an EMBL/GenBank/DDBJ whole genome shotgun (WGS) entry which is preliminary data.</text>
</comment>
<gene>
    <name evidence="1" type="ORF">SDC9_167561</name>
</gene>
<reference evidence="1" key="1">
    <citation type="submission" date="2019-08" db="EMBL/GenBank/DDBJ databases">
        <authorList>
            <person name="Kucharzyk K."/>
            <person name="Murdoch R.W."/>
            <person name="Higgins S."/>
            <person name="Loffler F."/>
        </authorList>
    </citation>
    <scope>NUCLEOTIDE SEQUENCE</scope>
</reference>
<organism evidence="1">
    <name type="scientific">bioreactor metagenome</name>
    <dbReference type="NCBI Taxonomy" id="1076179"/>
    <lineage>
        <taxon>unclassified sequences</taxon>
        <taxon>metagenomes</taxon>
        <taxon>ecological metagenomes</taxon>
    </lineage>
</organism>
<dbReference type="EMBL" id="VSSQ01067872">
    <property type="protein sequence ID" value="MPN20183.1"/>
    <property type="molecule type" value="Genomic_DNA"/>
</dbReference>
<name>A0A645G8D5_9ZZZZ</name>
<sequence>MPVTDQSLNWGAICDSCPDLPGCIHRDVLICPADKSLQLYEEAVIFKKEA</sequence>
<proteinExistence type="predicted"/>
<dbReference type="AlphaFoldDB" id="A0A645G8D5"/>
<accession>A0A645G8D5</accession>
<protein>
    <submittedName>
        <fullName evidence="1">Uncharacterized protein</fullName>
    </submittedName>
</protein>
<evidence type="ECO:0000313" key="1">
    <source>
        <dbReference type="EMBL" id="MPN20183.1"/>
    </source>
</evidence>